<evidence type="ECO:0000256" key="4">
    <source>
        <dbReference type="ARBA" id="ARBA00022723"/>
    </source>
</evidence>
<protein>
    <recommendedName>
        <fullName evidence="2">RING-type E3 ubiquitin transferase</fullName>
        <ecNumber evidence="2">2.3.2.27</ecNumber>
    </recommendedName>
</protein>
<dbReference type="Gene3D" id="1.20.120.1790">
    <property type="match status" value="1"/>
</dbReference>
<dbReference type="GO" id="GO:0000209">
    <property type="term" value="P:protein polyubiquitination"/>
    <property type="evidence" value="ECO:0007669"/>
    <property type="project" value="TreeGrafter"/>
</dbReference>
<evidence type="ECO:0000259" key="7">
    <source>
        <dbReference type="Pfam" id="PF18386"/>
    </source>
</evidence>
<dbReference type="GO" id="GO:0003725">
    <property type="term" value="F:double-stranded RNA binding"/>
    <property type="evidence" value="ECO:0007669"/>
    <property type="project" value="TreeGrafter"/>
</dbReference>
<evidence type="ECO:0000256" key="2">
    <source>
        <dbReference type="ARBA" id="ARBA00012483"/>
    </source>
</evidence>
<dbReference type="GO" id="GO:0006511">
    <property type="term" value="P:ubiquitin-dependent protein catabolic process"/>
    <property type="evidence" value="ECO:0007669"/>
    <property type="project" value="TreeGrafter"/>
</dbReference>
<feature type="domain" description="Roquin II" evidence="7">
    <location>
        <begin position="254"/>
        <end position="307"/>
    </location>
</feature>
<dbReference type="GO" id="GO:0008270">
    <property type="term" value="F:zinc ion binding"/>
    <property type="evidence" value="ECO:0007669"/>
    <property type="project" value="UniProtKB-KW"/>
</dbReference>
<dbReference type="InterPro" id="IPR017907">
    <property type="entry name" value="Znf_RING_CS"/>
</dbReference>
<reference evidence="10" key="1">
    <citation type="submission" date="2022-11" db="UniProtKB">
        <authorList>
            <consortium name="WormBaseParasite"/>
        </authorList>
    </citation>
    <scope>IDENTIFICATION</scope>
</reference>
<dbReference type="InterPro" id="IPR052249">
    <property type="entry name" value="Roquin_domain"/>
</dbReference>
<dbReference type="EC" id="2.3.2.27" evidence="2"/>
<keyword evidence="3" id="KW-0808">Transferase</keyword>
<dbReference type="GO" id="GO:0061630">
    <property type="term" value="F:ubiquitin protein ligase activity"/>
    <property type="evidence" value="ECO:0007669"/>
    <property type="project" value="UniProtKB-EC"/>
</dbReference>
<sequence>MTPSANQSSQQHKSTWSSFCCPGYFSEQHVPLNLVCGHALCYLCVQQPATSCCPLDQTEISDDAKEYPVNLPLLSILGIQTNSSLEKRSLKARFPPDSRDHSTFSTIESLLITMTEDLLYVFHSESGLDVGTRKSSGIPTLRTIAENIMTEMILAIQNSSYISSNLWTAVRSRGCQFLGPAMQQDALRLILQTLSKGEMVARKTLVMHVVQSLSVDYPHVSKTCIGHVVQLLYRASCFNVIKRDGESSLMQLKEEFRDYESLRLEHDSQIIQIACEANLKISSEQWSSLLYGDLNHRTQIQSIVDKLWISNPFQMFSSAIIELKNCGLSQTEEFEYFQELIQLLNELNAEKNEIENADAESLLKAISNSRRIIDIYVIFFKSRKLKNNNSNKKQDMRFNSFIGQRLYKTRLCREIAQGKVCLLATVALMPMH</sequence>
<evidence type="ECO:0000313" key="9">
    <source>
        <dbReference type="Proteomes" id="UP000887574"/>
    </source>
</evidence>
<name>A0A915CQK2_9BILA</name>
<evidence type="ECO:0000256" key="5">
    <source>
        <dbReference type="ARBA" id="ARBA00022771"/>
    </source>
</evidence>
<organism evidence="9 10">
    <name type="scientific">Ditylenchus dipsaci</name>
    <dbReference type="NCBI Taxonomy" id="166011"/>
    <lineage>
        <taxon>Eukaryota</taxon>
        <taxon>Metazoa</taxon>
        <taxon>Ecdysozoa</taxon>
        <taxon>Nematoda</taxon>
        <taxon>Chromadorea</taxon>
        <taxon>Rhabditida</taxon>
        <taxon>Tylenchina</taxon>
        <taxon>Tylenchomorpha</taxon>
        <taxon>Sphaerularioidea</taxon>
        <taxon>Anguinidae</taxon>
        <taxon>Anguininae</taxon>
        <taxon>Ditylenchus</taxon>
    </lineage>
</organism>
<dbReference type="InterPro" id="IPR041523">
    <property type="entry name" value="ROQ_II"/>
</dbReference>
<dbReference type="GO" id="GO:0035613">
    <property type="term" value="F:RNA stem-loop binding"/>
    <property type="evidence" value="ECO:0007669"/>
    <property type="project" value="TreeGrafter"/>
</dbReference>
<dbReference type="GO" id="GO:0010494">
    <property type="term" value="C:cytoplasmic stress granule"/>
    <property type="evidence" value="ECO:0007669"/>
    <property type="project" value="TreeGrafter"/>
</dbReference>
<evidence type="ECO:0000256" key="6">
    <source>
        <dbReference type="ARBA" id="ARBA00022833"/>
    </source>
</evidence>
<dbReference type="AlphaFoldDB" id="A0A915CQK2"/>
<evidence type="ECO:0000259" key="8">
    <source>
        <dbReference type="Pfam" id="PF21206"/>
    </source>
</evidence>
<dbReference type="Pfam" id="PF21206">
    <property type="entry name" value="Roquin_1_2-like_ROQ"/>
    <property type="match status" value="1"/>
</dbReference>
<dbReference type="Proteomes" id="UP000887574">
    <property type="component" value="Unplaced"/>
</dbReference>
<evidence type="ECO:0000256" key="1">
    <source>
        <dbReference type="ARBA" id="ARBA00000900"/>
    </source>
</evidence>
<dbReference type="Gene3D" id="3.30.40.10">
    <property type="entry name" value="Zinc/RING finger domain, C3HC4 (zinc finger)"/>
    <property type="match status" value="1"/>
</dbReference>
<dbReference type="PROSITE" id="PS00518">
    <property type="entry name" value="ZF_RING_1"/>
    <property type="match status" value="1"/>
</dbReference>
<dbReference type="Pfam" id="PF18386">
    <property type="entry name" value="ROQ_II"/>
    <property type="match status" value="1"/>
</dbReference>
<feature type="domain" description="Roquin 1/2-like ROQ" evidence="8">
    <location>
        <begin position="165"/>
        <end position="251"/>
    </location>
</feature>
<proteinExistence type="predicted"/>
<dbReference type="InterPro" id="IPR048575">
    <property type="entry name" value="Roquin_1_2-like_ROQ"/>
</dbReference>
<comment type="catalytic activity">
    <reaction evidence="1">
        <text>S-ubiquitinyl-[E2 ubiquitin-conjugating enzyme]-L-cysteine + [acceptor protein]-L-lysine = [E2 ubiquitin-conjugating enzyme]-L-cysteine + N(6)-ubiquitinyl-[acceptor protein]-L-lysine.</text>
        <dbReference type="EC" id="2.3.2.27"/>
    </reaction>
</comment>
<dbReference type="GO" id="GO:0003729">
    <property type="term" value="F:mRNA binding"/>
    <property type="evidence" value="ECO:0007669"/>
    <property type="project" value="TreeGrafter"/>
</dbReference>
<accession>A0A915CQK2</accession>
<dbReference type="InterPro" id="IPR013083">
    <property type="entry name" value="Znf_RING/FYVE/PHD"/>
</dbReference>
<evidence type="ECO:0000256" key="3">
    <source>
        <dbReference type="ARBA" id="ARBA00022679"/>
    </source>
</evidence>
<dbReference type="GO" id="GO:0000288">
    <property type="term" value="P:nuclear-transcribed mRNA catabolic process, deadenylation-dependent decay"/>
    <property type="evidence" value="ECO:0007669"/>
    <property type="project" value="TreeGrafter"/>
</dbReference>
<evidence type="ECO:0000313" key="10">
    <source>
        <dbReference type="WBParaSite" id="jg11073"/>
    </source>
</evidence>
<keyword evidence="6" id="KW-0862">Zinc</keyword>
<keyword evidence="4" id="KW-0479">Metal-binding</keyword>
<keyword evidence="5" id="KW-0863">Zinc-finger</keyword>
<dbReference type="PANTHER" id="PTHR13139:SF54">
    <property type="entry name" value="RING-TYPE E3 UBIQUITIN TRANSFERASE"/>
    <property type="match status" value="1"/>
</dbReference>
<keyword evidence="9" id="KW-1185">Reference proteome</keyword>
<dbReference type="WBParaSite" id="jg11073">
    <property type="protein sequence ID" value="jg11073"/>
    <property type="gene ID" value="jg11073"/>
</dbReference>
<dbReference type="PANTHER" id="PTHR13139">
    <property type="entry name" value="RING FINGER AND CCCH-TYPE ZINC FINGER DOMAIN-CONTAINING PROTEIN"/>
    <property type="match status" value="1"/>
</dbReference>